<protein>
    <submittedName>
        <fullName evidence="2">Uncharacterized protein</fullName>
    </submittedName>
</protein>
<dbReference type="EMBL" id="BSSU01000021">
    <property type="protein sequence ID" value="GLX83687.1"/>
    <property type="molecule type" value="Genomic_DNA"/>
</dbReference>
<reference evidence="2 3" key="1">
    <citation type="submission" date="2023-03" db="EMBL/GenBank/DDBJ databases">
        <title>Draft genome sequence of Thalassotalea eurytherma JCM 18482T.</title>
        <authorList>
            <person name="Sawabe T."/>
        </authorList>
    </citation>
    <scope>NUCLEOTIDE SEQUENCE [LARGE SCALE GENOMIC DNA]</scope>
    <source>
        <strain evidence="2 3">JCM 18482</strain>
    </source>
</reference>
<gene>
    <name evidence="2" type="ORF">theurythT_31400</name>
</gene>
<comment type="caution">
    <text evidence="2">The sequence shown here is derived from an EMBL/GenBank/DDBJ whole genome shotgun (WGS) entry which is preliminary data.</text>
</comment>
<sequence>MNKKTLYFLISAAISVTLILWLIKQTVVDKCTAQRGTFNYDLGHCVLTTGEIVKGNSYLLALYFIGAVLLTYFLAKAIQRIFGKTQ</sequence>
<accession>A0ABQ6HA79</accession>
<keyword evidence="1" id="KW-0472">Membrane</keyword>
<evidence type="ECO:0000256" key="1">
    <source>
        <dbReference type="SAM" id="Phobius"/>
    </source>
</evidence>
<feature type="transmembrane region" description="Helical" evidence="1">
    <location>
        <begin position="57"/>
        <end position="75"/>
    </location>
</feature>
<organism evidence="2 3">
    <name type="scientific">Thalassotalea eurytherma</name>
    <dbReference type="NCBI Taxonomy" id="1144278"/>
    <lineage>
        <taxon>Bacteria</taxon>
        <taxon>Pseudomonadati</taxon>
        <taxon>Pseudomonadota</taxon>
        <taxon>Gammaproteobacteria</taxon>
        <taxon>Alteromonadales</taxon>
        <taxon>Colwelliaceae</taxon>
        <taxon>Thalassotalea</taxon>
    </lineage>
</organism>
<keyword evidence="1" id="KW-1133">Transmembrane helix</keyword>
<name>A0ABQ6HA79_9GAMM</name>
<feature type="transmembrane region" description="Helical" evidence="1">
    <location>
        <begin position="5"/>
        <end position="23"/>
    </location>
</feature>
<dbReference type="Proteomes" id="UP001157133">
    <property type="component" value="Unassembled WGS sequence"/>
</dbReference>
<proteinExistence type="predicted"/>
<evidence type="ECO:0000313" key="2">
    <source>
        <dbReference type="EMBL" id="GLX83687.1"/>
    </source>
</evidence>
<keyword evidence="1" id="KW-0812">Transmembrane</keyword>
<evidence type="ECO:0000313" key="3">
    <source>
        <dbReference type="Proteomes" id="UP001157133"/>
    </source>
</evidence>
<keyword evidence="3" id="KW-1185">Reference proteome</keyword>
<dbReference type="RefSeq" id="WP_284209167.1">
    <property type="nucleotide sequence ID" value="NZ_BSSU01000021.1"/>
</dbReference>